<dbReference type="Proteomes" id="UP000288730">
    <property type="component" value="Unassembled WGS sequence"/>
</dbReference>
<evidence type="ECO:0000313" key="6">
    <source>
        <dbReference type="EMBL" id="HAH4525101.1"/>
    </source>
</evidence>
<dbReference type="EMBL" id="ABONVU020000001">
    <property type="protein sequence ID" value="EMJ5252429.1"/>
    <property type="molecule type" value="Genomic_DNA"/>
</dbReference>
<dbReference type="PANTHER" id="PTHR30629">
    <property type="entry name" value="PROPHAGE INTEGRASE"/>
    <property type="match status" value="1"/>
</dbReference>
<name>A0A061KRF9_ECOLX</name>
<keyword evidence="3" id="KW-0233">DNA recombination</keyword>
<evidence type="ECO:0000313" key="9">
    <source>
        <dbReference type="Proteomes" id="UP000288730"/>
    </source>
</evidence>
<dbReference type="PROSITE" id="PS51898">
    <property type="entry name" value="TYR_RECOMBINASE"/>
    <property type="match status" value="1"/>
</dbReference>
<evidence type="ECO:0000256" key="3">
    <source>
        <dbReference type="ARBA" id="ARBA00023172"/>
    </source>
</evidence>
<dbReference type="Gene3D" id="1.10.443.10">
    <property type="entry name" value="Intergrase catalytic core"/>
    <property type="match status" value="1"/>
</dbReference>
<evidence type="ECO:0000259" key="4">
    <source>
        <dbReference type="PROSITE" id="PS51898"/>
    </source>
</evidence>
<dbReference type="Proteomes" id="UP000843571">
    <property type="component" value="Unassembled WGS sequence"/>
</dbReference>
<dbReference type="PANTHER" id="PTHR30629:SF2">
    <property type="entry name" value="PROPHAGE INTEGRASE INTS-RELATED"/>
    <property type="match status" value="1"/>
</dbReference>
<dbReference type="InterPro" id="IPR002104">
    <property type="entry name" value="Integrase_catalytic"/>
</dbReference>
<dbReference type="EMBL" id="DABCJL010000016">
    <property type="protein sequence ID" value="HAH7771238.1"/>
    <property type="molecule type" value="Genomic_DNA"/>
</dbReference>
<sequence length="258" mass="28763">MTLDHAALQGLIDHNPARLLKPAMFGASMGKPRERWLPQDELQMLWKALDEAGFGGGSVATGGRGIASSVILSQAIANALRLIILTGVRRSEAVNMRWEQINGNRWTIPETKNGKSHIVTLHPLALSLLKTQRIISEGGWVFESLSKPSFPVTGDAITRALERLKTKYMAEVAPFSPHDLRRSIATGCAEYLDAPERLIELLLNHVPKDRLIRTYQVGQQAEKLRNLFLKWGDFIEHEIIESDNGTPDNVIQISFGKR</sequence>
<comment type="caution">
    <text evidence="8">The sequence shown here is derived from an EMBL/GenBank/DDBJ whole genome shotgun (WGS) entry which is preliminary data.</text>
</comment>
<protein>
    <submittedName>
        <fullName evidence="5 8">Integrase</fullName>
    </submittedName>
    <submittedName>
        <fullName evidence="6">Tyrosine-type recombinase/integrase</fullName>
    </submittedName>
</protein>
<reference evidence="5" key="4">
    <citation type="submission" date="2024-02" db="EMBL/GenBank/DDBJ databases">
        <authorList>
            <consortium name="Clinical and Environmental Microbiology Branch: Whole genome sequencing antimicrobial resistance pathogens in the healthcare setting"/>
        </authorList>
    </citation>
    <scope>NUCLEOTIDE SEQUENCE</scope>
    <source>
        <strain evidence="5">1924188</strain>
    </source>
</reference>
<dbReference type="GO" id="GO:0006310">
    <property type="term" value="P:DNA recombination"/>
    <property type="evidence" value="ECO:0007669"/>
    <property type="project" value="UniProtKB-KW"/>
</dbReference>
<evidence type="ECO:0000313" key="8">
    <source>
        <dbReference type="EMBL" id="RXD14642.1"/>
    </source>
</evidence>
<dbReference type="SUPFAM" id="SSF56349">
    <property type="entry name" value="DNA breaking-rejoining enzymes"/>
    <property type="match status" value="1"/>
</dbReference>
<reference evidence="6" key="1">
    <citation type="journal article" date="2018" name="Genome Biol.">
        <title>SKESA: strategic k-mer extension for scrupulous assemblies.</title>
        <authorList>
            <person name="Souvorov A."/>
            <person name="Agarwala R."/>
            <person name="Lipman D.J."/>
        </authorList>
    </citation>
    <scope>NUCLEOTIDE SEQUENCE [LARGE SCALE GENOMIC DNA]</scope>
    <source>
        <strain evidence="7">C0382</strain>
        <strain evidence="6">EC00763</strain>
    </source>
</reference>
<evidence type="ECO:0000313" key="7">
    <source>
        <dbReference type="EMBL" id="HAH7771238.1"/>
    </source>
</evidence>
<evidence type="ECO:0000313" key="5">
    <source>
        <dbReference type="EMBL" id="EMJ5252429.1"/>
    </source>
</evidence>
<dbReference type="InterPro" id="IPR011010">
    <property type="entry name" value="DNA_brk_join_enz"/>
</dbReference>
<dbReference type="RefSeq" id="WP_000171155.1">
    <property type="nucleotide sequence ID" value="NZ_JAMCAR010000001.1"/>
</dbReference>
<reference evidence="8 9" key="2">
    <citation type="submission" date="2019-01" db="EMBL/GenBank/DDBJ databases">
        <title>Genomic analysis of febrile catheter-associated UTI E. coli isolates.</title>
        <authorList>
            <person name="Potter R."/>
            <person name="Zou Z."/>
            <person name="Henderson J."/>
            <person name="Dantas G."/>
        </authorList>
    </citation>
    <scope>NUCLEOTIDE SEQUENCE [LARGE SCALE GENOMIC DNA]</scope>
    <source>
        <strain evidence="8 9">29_CAASB</strain>
    </source>
</reference>
<comment type="similarity">
    <text evidence="1">Belongs to the 'phage' integrase family.</text>
</comment>
<dbReference type="InterPro" id="IPR013762">
    <property type="entry name" value="Integrase-like_cat_sf"/>
</dbReference>
<reference evidence="6" key="3">
    <citation type="submission" date="2019-12" db="EMBL/GenBank/DDBJ databases">
        <authorList>
            <consortium name="NCBI Pathogen Detection Project"/>
        </authorList>
    </citation>
    <scope>NUCLEOTIDE SEQUENCE</scope>
    <source>
        <strain evidence="7">C0382</strain>
        <strain evidence="6">EC00763</strain>
    </source>
</reference>
<gene>
    <name evidence="8" type="ORF">EPS76_16855</name>
    <name evidence="6" type="ORF">GRC73_13925</name>
    <name evidence="7" type="ORF">HIE29_004767</name>
    <name evidence="5" type="ORF">R8O40_000600</name>
</gene>
<accession>A0A061KRF9</accession>
<evidence type="ECO:0000256" key="1">
    <source>
        <dbReference type="ARBA" id="ARBA00008857"/>
    </source>
</evidence>
<dbReference type="Pfam" id="PF00589">
    <property type="entry name" value="Phage_integrase"/>
    <property type="match status" value="1"/>
</dbReference>
<evidence type="ECO:0000256" key="2">
    <source>
        <dbReference type="ARBA" id="ARBA00022908"/>
    </source>
</evidence>
<dbReference type="EMBL" id="SCJN01000143">
    <property type="protein sequence ID" value="RXD14642.1"/>
    <property type="molecule type" value="Genomic_DNA"/>
</dbReference>
<dbReference type="CDD" id="cd00801">
    <property type="entry name" value="INT_P4_C"/>
    <property type="match status" value="1"/>
</dbReference>
<dbReference type="AlphaFoldDB" id="A0A061KRF9"/>
<dbReference type="GO" id="GO:0015074">
    <property type="term" value="P:DNA integration"/>
    <property type="evidence" value="ECO:0007669"/>
    <property type="project" value="UniProtKB-KW"/>
</dbReference>
<feature type="domain" description="Tyr recombinase" evidence="4">
    <location>
        <begin position="32"/>
        <end position="229"/>
    </location>
</feature>
<dbReference type="InterPro" id="IPR050808">
    <property type="entry name" value="Phage_Integrase"/>
</dbReference>
<keyword evidence="2" id="KW-0229">DNA integration</keyword>
<organism evidence="8 9">
    <name type="scientific">Escherichia coli</name>
    <dbReference type="NCBI Taxonomy" id="562"/>
    <lineage>
        <taxon>Bacteria</taxon>
        <taxon>Pseudomonadati</taxon>
        <taxon>Pseudomonadota</taxon>
        <taxon>Gammaproteobacteria</taxon>
        <taxon>Enterobacterales</taxon>
        <taxon>Enterobacteriaceae</taxon>
        <taxon>Escherichia</taxon>
    </lineage>
</organism>
<proteinExistence type="inferred from homology"/>
<dbReference type="EMBL" id="DABBJX010000014">
    <property type="protein sequence ID" value="HAH4525101.1"/>
    <property type="molecule type" value="Genomic_DNA"/>
</dbReference>
<dbReference type="Proteomes" id="UP001285616">
    <property type="component" value="Unassembled WGS sequence"/>
</dbReference>
<dbReference type="GO" id="GO:0003677">
    <property type="term" value="F:DNA binding"/>
    <property type="evidence" value="ECO:0007669"/>
    <property type="project" value="InterPro"/>
</dbReference>